<comment type="caution">
    <text evidence="2">The sequence shown here is derived from an EMBL/GenBank/DDBJ whole genome shotgun (WGS) entry which is preliminary data.</text>
</comment>
<evidence type="ECO:0000256" key="1">
    <source>
        <dbReference type="SAM" id="MobiDB-lite"/>
    </source>
</evidence>
<accession>A0A4C1WYV8</accession>
<evidence type="ECO:0000313" key="2">
    <source>
        <dbReference type="EMBL" id="GBP56541.1"/>
    </source>
</evidence>
<name>A0A4C1WYV8_EUMVA</name>
<dbReference type="EMBL" id="BGZK01000695">
    <property type="protein sequence ID" value="GBP56541.1"/>
    <property type="molecule type" value="Genomic_DNA"/>
</dbReference>
<gene>
    <name evidence="2" type="ORF">EVAR_53615_1</name>
</gene>
<keyword evidence="3" id="KW-1185">Reference proteome</keyword>
<feature type="compositionally biased region" description="Basic and acidic residues" evidence="1">
    <location>
        <begin position="72"/>
        <end position="81"/>
    </location>
</feature>
<protein>
    <submittedName>
        <fullName evidence="2">Uncharacterized protein</fullName>
    </submittedName>
</protein>
<organism evidence="2 3">
    <name type="scientific">Eumeta variegata</name>
    <name type="common">Bagworm moth</name>
    <name type="synonym">Eumeta japonica</name>
    <dbReference type="NCBI Taxonomy" id="151549"/>
    <lineage>
        <taxon>Eukaryota</taxon>
        <taxon>Metazoa</taxon>
        <taxon>Ecdysozoa</taxon>
        <taxon>Arthropoda</taxon>
        <taxon>Hexapoda</taxon>
        <taxon>Insecta</taxon>
        <taxon>Pterygota</taxon>
        <taxon>Neoptera</taxon>
        <taxon>Endopterygota</taxon>
        <taxon>Lepidoptera</taxon>
        <taxon>Glossata</taxon>
        <taxon>Ditrysia</taxon>
        <taxon>Tineoidea</taxon>
        <taxon>Psychidae</taxon>
        <taxon>Oiketicinae</taxon>
        <taxon>Eumeta</taxon>
    </lineage>
</organism>
<sequence>MPDQIGYTLRKCSFVNKETRNRRAGASEIRTRNEPSTLGRVRLEGQAIEAETGKFSRGRGRRGRGSGTAGGREGRGPREDGEGSCEGPRGGAALIINAACLMTPLKWSP</sequence>
<dbReference type="Proteomes" id="UP000299102">
    <property type="component" value="Unassembled WGS sequence"/>
</dbReference>
<feature type="region of interest" description="Disordered" evidence="1">
    <location>
        <begin position="44"/>
        <end position="88"/>
    </location>
</feature>
<proteinExistence type="predicted"/>
<reference evidence="2 3" key="1">
    <citation type="journal article" date="2019" name="Commun. Biol.">
        <title>The bagworm genome reveals a unique fibroin gene that provides high tensile strength.</title>
        <authorList>
            <person name="Kono N."/>
            <person name="Nakamura H."/>
            <person name="Ohtoshi R."/>
            <person name="Tomita M."/>
            <person name="Numata K."/>
            <person name="Arakawa K."/>
        </authorList>
    </citation>
    <scope>NUCLEOTIDE SEQUENCE [LARGE SCALE GENOMIC DNA]</scope>
</reference>
<evidence type="ECO:0000313" key="3">
    <source>
        <dbReference type="Proteomes" id="UP000299102"/>
    </source>
</evidence>
<dbReference type="AlphaFoldDB" id="A0A4C1WYV8"/>